<evidence type="ECO:0000313" key="2">
    <source>
        <dbReference type="Proteomes" id="UP000216725"/>
    </source>
</evidence>
<organism evidence="1 2">
    <name type="scientific">Pseudoscardovia radai</name>
    <dbReference type="NCBI Taxonomy" id="987066"/>
    <lineage>
        <taxon>Bacteria</taxon>
        <taxon>Bacillati</taxon>
        <taxon>Actinomycetota</taxon>
        <taxon>Actinomycetes</taxon>
        <taxon>Bifidobacteriales</taxon>
        <taxon>Bifidobacteriaceae</taxon>
        <taxon>Pseudoscardovia</taxon>
    </lineage>
</organism>
<dbReference type="EMBL" id="MWWR01000006">
    <property type="protein sequence ID" value="OZG51752.1"/>
    <property type="molecule type" value="Genomic_DNA"/>
</dbReference>
<dbReference type="AlphaFoldDB" id="A0A261EY13"/>
<accession>A0A261EY13</accession>
<protein>
    <submittedName>
        <fullName evidence="1">Uncharacterized protein</fullName>
    </submittedName>
</protein>
<keyword evidence="2" id="KW-1185">Reference proteome</keyword>
<reference evidence="1 2" key="1">
    <citation type="journal article" date="2017" name="BMC Genomics">
        <title>Comparative genomic and phylogenomic analyses of the Bifidobacteriaceae family.</title>
        <authorList>
            <person name="Lugli G.A."/>
            <person name="Milani C."/>
            <person name="Turroni F."/>
            <person name="Duranti S."/>
            <person name="Mancabelli L."/>
            <person name="Mangifesta M."/>
            <person name="Ferrario C."/>
            <person name="Modesto M."/>
            <person name="Mattarelli P."/>
            <person name="Jiri K."/>
            <person name="van Sinderen D."/>
            <person name="Ventura M."/>
        </authorList>
    </citation>
    <scope>NUCLEOTIDE SEQUENCE [LARGE SCALE GENOMIC DNA]</scope>
    <source>
        <strain evidence="1 2">DSM 24742</strain>
    </source>
</reference>
<evidence type="ECO:0000313" key="1">
    <source>
        <dbReference type="EMBL" id="OZG51752.1"/>
    </source>
</evidence>
<dbReference type="RefSeq" id="WP_094660661.1">
    <property type="nucleotide sequence ID" value="NZ_MWWR01000006.1"/>
</dbReference>
<gene>
    <name evidence="1" type="ORF">PSRA_0832</name>
</gene>
<name>A0A261EY13_9BIFI</name>
<sequence>MSLANESWGFEIRPPQLPGYAATLVINGSFRHYDGTPTGQMGIVIDLTKTDLTTIRATAGKAIKALKEGGSR</sequence>
<comment type="caution">
    <text evidence="1">The sequence shown here is derived from an EMBL/GenBank/DDBJ whole genome shotgun (WGS) entry which is preliminary data.</text>
</comment>
<dbReference type="Proteomes" id="UP000216725">
    <property type="component" value="Unassembled WGS sequence"/>
</dbReference>
<proteinExistence type="predicted"/>